<dbReference type="PROSITE" id="PS00079">
    <property type="entry name" value="MULTICOPPER_OXIDASE1"/>
    <property type="match status" value="1"/>
</dbReference>
<dbReference type="EMBL" id="VJWE01000016">
    <property type="protein sequence ID" value="TWG34637.1"/>
    <property type="molecule type" value="Genomic_DNA"/>
</dbReference>
<dbReference type="PANTHER" id="PTHR38439">
    <property type="entry name" value="AURACYANIN-B"/>
    <property type="match status" value="1"/>
</dbReference>
<gene>
    <name evidence="7" type="ORF">ATF69_3638</name>
</gene>
<evidence type="ECO:0000256" key="3">
    <source>
        <dbReference type="ARBA" id="ARBA00022764"/>
    </source>
</evidence>
<comment type="caution">
    <text evidence="7">The sequence shown here is derived from an EMBL/GenBank/DDBJ whole genome shotgun (WGS) entry which is preliminary data.</text>
</comment>
<dbReference type="SUPFAM" id="SSF49503">
    <property type="entry name" value="Cupredoxins"/>
    <property type="match status" value="1"/>
</dbReference>
<reference evidence="7 8" key="1">
    <citation type="journal article" date="2015" name="Stand. Genomic Sci.">
        <title>Genomic Encyclopedia of Bacterial and Archaeal Type Strains, Phase III: the genomes of soil and plant-associated and newly described type strains.</title>
        <authorList>
            <person name="Whitman W.B."/>
            <person name="Woyke T."/>
            <person name="Klenk H.P."/>
            <person name="Zhou Y."/>
            <person name="Lilburn T.G."/>
            <person name="Beck B.J."/>
            <person name="De Vos P."/>
            <person name="Vandamme P."/>
            <person name="Eisen J.A."/>
            <person name="Garrity G."/>
            <person name="Hugenholtz P."/>
            <person name="Kyrpides N.C."/>
        </authorList>
    </citation>
    <scope>NUCLEOTIDE SEQUENCE [LARGE SCALE GENOMIC DNA]</scope>
    <source>
        <strain evidence="7 8">DSM 64</strain>
    </source>
</reference>
<evidence type="ECO:0000259" key="6">
    <source>
        <dbReference type="Pfam" id="PF00127"/>
    </source>
</evidence>
<evidence type="ECO:0000313" key="7">
    <source>
        <dbReference type="EMBL" id="TWG34637.1"/>
    </source>
</evidence>
<proteinExistence type="predicted"/>
<dbReference type="Proteomes" id="UP000321485">
    <property type="component" value="Unassembled WGS sequence"/>
</dbReference>
<sequence>MNTIKFIAAWAICTSAFGTFPAYGHENMPHRTSTGPVVKEQKDWGIAGDAQQVRRTITVRMGDDMRFSPRHIEVREGDTVRLRAQNKGQVLHEIVIGTKAELDQHAEMMKKHPGMEHDEPYMTHVAAGKAGDIVWHFNRAGSFDFACLIPGHYQAGMTGTITVLPRHP</sequence>
<evidence type="ECO:0000313" key="8">
    <source>
        <dbReference type="Proteomes" id="UP000321485"/>
    </source>
</evidence>
<evidence type="ECO:0000256" key="4">
    <source>
        <dbReference type="ARBA" id="ARBA00023008"/>
    </source>
</evidence>
<dbReference type="Gene3D" id="2.60.40.420">
    <property type="entry name" value="Cupredoxins - blue copper proteins"/>
    <property type="match status" value="1"/>
</dbReference>
<keyword evidence="5" id="KW-0732">Signal</keyword>
<name>A0A561XEY8_ACIDE</name>
<dbReference type="GO" id="GO:0009055">
    <property type="term" value="F:electron transfer activity"/>
    <property type="evidence" value="ECO:0007669"/>
    <property type="project" value="InterPro"/>
</dbReference>
<evidence type="ECO:0000256" key="5">
    <source>
        <dbReference type="SAM" id="SignalP"/>
    </source>
</evidence>
<dbReference type="InterPro" id="IPR033138">
    <property type="entry name" value="Cu_oxidase_CS"/>
</dbReference>
<comment type="subcellular location">
    <subcellularLocation>
        <location evidence="1">Periplasm</location>
    </subcellularLocation>
</comment>
<dbReference type="Pfam" id="PF00127">
    <property type="entry name" value="Copper-bind"/>
    <property type="match status" value="1"/>
</dbReference>
<keyword evidence="2" id="KW-0479">Metal-binding</keyword>
<dbReference type="InterPro" id="IPR000923">
    <property type="entry name" value="BlueCu_1"/>
</dbReference>
<feature type="signal peptide" evidence="5">
    <location>
        <begin position="1"/>
        <end position="24"/>
    </location>
</feature>
<protein>
    <submittedName>
        <fullName evidence="7">Putative cupredoxin-like copper-binding protein</fullName>
    </submittedName>
</protein>
<dbReference type="InterPro" id="IPR008972">
    <property type="entry name" value="Cupredoxin"/>
</dbReference>
<evidence type="ECO:0000256" key="2">
    <source>
        <dbReference type="ARBA" id="ARBA00022723"/>
    </source>
</evidence>
<organism evidence="7 8">
    <name type="scientific">Acidovorax delafieldii</name>
    <name type="common">Pseudomonas delafieldii</name>
    <dbReference type="NCBI Taxonomy" id="47920"/>
    <lineage>
        <taxon>Bacteria</taxon>
        <taxon>Pseudomonadati</taxon>
        <taxon>Pseudomonadota</taxon>
        <taxon>Betaproteobacteria</taxon>
        <taxon>Burkholderiales</taxon>
        <taxon>Comamonadaceae</taxon>
        <taxon>Acidovorax</taxon>
    </lineage>
</organism>
<feature type="chain" id="PRO_5021730329" evidence="5">
    <location>
        <begin position="25"/>
        <end position="168"/>
    </location>
</feature>
<dbReference type="CDD" id="cd04211">
    <property type="entry name" value="Cupredoxin_like_2"/>
    <property type="match status" value="1"/>
</dbReference>
<dbReference type="AlphaFoldDB" id="A0A561XEY8"/>
<dbReference type="RefSeq" id="WP_056746743.1">
    <property type="nucleotide sequence ID" value="NZ_VJWE01000016.1"/>
</dbReference>
<evidence type="ECO:0000256" key="1">
    <source>
        <dbReference type="ARBA" id="ARBA00004418"/>
    </source>
</evidence>
<feature type="domain" description="Blue (type 1) copper" evidence="6">
    <location>
        <begin position="58"/>
        <end position="163"/>
    </location>
</feature>
<keyword evidence="4" id="KW-0186">Copper</keyword>
<dbReference type="GeneID" id="51112679"/>
<dbReference type="GO" id="GO:0005507">
    <property type="term" value="F:copper ion binding"/>
    <property type="evidence" value="ECO:0007669"/>
    <property type="project" value="InterPro"/>
</dbReference>
<keyword evidence="3" id="KW-0574">Periplasm</keyword>
<accession>A0A561XEY8</accession>
<dbReference type="GO" id="GO:0042597">
    <property type="term" value="C:periplasmic space"/>
    <property type="evidence" value="ECO:0007669"/>
    <property type="project" value="UniProtKB-SubCell"/>
</dbReference>
<dbReference type="PANTHER" id="PTHR38439:SF3">
    <property type="entry name" value="COPPER-RESISTANT CUPROPROTEIN COPI"/>
    <property type="match status" value="1"/>
</dbReference>
<dbReference type="InterPro" id="IPR050845">
    <property type="entry name" value="Cu-binding_ET"/>
</dbReference>